<evidence type="ECO:0000313" key="1">
    <source>
        <dbReference type="EMBL" id="KAF2011500.1"/>
    </source>
</evidence>
<organism evidence="1 2">
    <name type="scientific">Aaosphaeria arxii CBS 175.79</name>
    <dbReference type="NCBI Taxonomy" id="1450172"/>
    <lineage>
        <taxon>Eukaryota</taxon>
        <taxon>Fungi</taxon>
        <taxon>Dikarya</taxon>
        <taxon>Ascomycota</taxon>
        <taxon>Pezizomycotina</taxon>
        <taxon>Dothideomycetes</taxon>
        <taxon>Pleosporomycetidae</taxon>
        <taxon>Pleosporales</taxon>
        <taxon>Pleosporales incertae sedis</taxon>
        <taxon>Aaosphaeria</taxon>
    </lineage>
</organism>
<name>A0A6A5XF03_9PLEO</name>
<accession>A0A6A5XF03</accession>
<dbReference type="RefSeq" id="XP_033379839.1">
    <property type="nucleotide sequence ID" value="XM_033529013.1"/>
</dbReference>
<protein>
    <submittedName>
        <fullName evidence="1">Uncharacterized protein</fullName>
    </submittedName>
</protein>
<gene>
    <name evidence="1" type="ORF">BU24DRAFT_426583</name>
</gene>
<dbReference type="Proteomes" id="UP000799778">
    <property type="component" value="Unassembled WGS sequence"/>
</dbReference>
<dbReference type="GeneID" id="54286410"/>
<proteinExistence type="predicted"/>
<keyword evidence="2" id="KW-1185">Reference proteome</keyword>
<dbReference type="EMBL" id="ML978074">
    <property type="protein sequence ID" value="KAF2011500.1"/>
    <property type="molecule type" value="Genomic_DNA"/>
</dbReference>
<evidence type="ECO:0000313" key="2">
    <source>
        <dbReference type="Proteomes" id="UP000799778"/>
    </source>
</evidence>
<dbReference type="AlphaFoldDB" id="A0A6A5XF03"/>
<sequence>MGANKYGVFVTLSEGIQARGRHSLSAKFNHIMMLENREACWVALCSAAFIPAVTSATLCGYDAPPIMTQAS</sequence>
<reference evidence="1" key="1">
    <citation type="journal article" date="2020" name="Stud. Mycol.">
        <title>101 Dothideomycetes genomes: a test case for predicting lifestyles and emergence of pathogens.</title>
        <authorList>
            <person name="Haridas S."/>
            <person name="Albert R."/>
            <person name="Binder M."/>
            <person name="Bloem J."/>
            <person name="Labutti K."/>
            <person name="Salamov A."/>
            <person name="Andreopoulos B."/>
            <person name="Baker S."/>
            <person name="Barry K."/>
            <person name="Bills G."/>
            <person name="Bluhm B."/>
            <person name="Cannon C."/>
            <person name="Castanera R."/>
            <person name="Culley D."/>
            <person name="Daum C."/>
            <person name="Ezra D."/>
            <person name="Gonzalez J."/>
            <person name="Henrissat B."/>
            <person name="Kuo A."/>
            <person name="Liang C."/>
            <person name="Lipzen A."/>
            <person name="Lutzoni F."/>
            <person name="Magnuson J."/>
            <person name="Mondo S."/>
            <person name="Nolan M."/>
            <person name="Ohm R."/>
            <person name="Pangilinan J."/>
            <person name="Park H.-J."/>
            <person name="Ramirez L."/>
            <person name="Alfaro M."/>
            <person name="Sun H."/>
            <person name="Tritt A."/>
            <person name="Yoshinaga Y."/>
            <person name="Zwiers L.-H."/>
            <person name="Turgeon B."/>
            <person name="Goodwin S."/>
            <person name="Spatafora J."/>
            <person name="Crous P."/>
            <person name="Grigoriev I."/>
        </authorList>
    </citation>
    <scope>NUCLEOTIDE SEQUENCE</scope>
    <source>
        <strain evidence="1">CBS 175.79</strain>
    </source>
</reference>